<name>A0A6V8KA75_9ACTN</name>
<protein>
    <submittedName>
        <fullName evidence="1">Uncharacterized protein</fullName>
    </submittedName>
</protein>
<comment type="caution">
    <text evidence="1">The sequence shown here is derived from an EMBL/GenBank/DDBJ whole genome shotgun (WGS) entry which is preliminary data.</text>
</comment>
<evidence type="ECO:0000313" key="2">
    <source>
        <dbReference type="Proteomes" id="UP000482800"/>
    </source>
</evidence>
<reference evidence="1 2" key="2">
    <citation type="submission" date="2020-03" db="EMBL/GenBank/DDBJ databases">
        <authorList>
            <person name="Ichikawa N."/>
            <person name="Kimura A."/>
            <person name="Kitahashi Y."/>
            <person name="Uohara A."/>
        </authorList>
    </citation>
    <scope>NUCLEOTIDE SEQUENCE [LARGE SCALE GENOMIC DNA]</scope>
    <source>
        <strain evidence="1 2">NBRC 108639</strain>
    </source>
</reference>
<proteinExistence type="predicted"/>
<dbReference type="Proteomes" id="UP000482800">
    <property type="component" value="Unassembled WGS sequence"/>
</dbReference>
<sequence length="67" mass="7318">MISDRLTACSPDAMTVRHQGAQAVVGFAWPTGRPIYPYTVDELADGVDLYTRALKARRRIHGGCDAV</sequence>
<organism evidence="1 2">
    <name type="scientific">Phytohabitans houttuyneae</name>
    <dbReference type="NCBI Taxonomy" id="1076126"/>
    <lineage>
        <taxon>Bacteria</taxon>
        <taxon>Bacillati</taxon>
        <taxon>Actinomycetota</taxon>
        <taxon>Actinomycetes</taxon>
        <taxon>Micromonosporales</taxon>
        <taxon>Micromonosporaceae</taxon>
    </lineage>
</organism>
<gene>
    <name evidence="1" type="ORF">Phou_063120</name>
</gene>
<dbReference type="RefSeq" id="WP_173062240.1">
    <property type="nucleotide sequence ID" value="NZ_BAABGO010000046.1"/>
</dbReference>
<keyword evidence="2" id="KW-1185">Reference proteome</keyword>
<accession>A0A6V8KA75</accession>
<evidence type="ECO:0000313" key="1">
    <source>
        <dbReference type="EMBL" id="GFJ82132.1"/>
    </source>
</evidence>
<reference evidence="1 2" key="1">
    <citation type="submission" date="2020-03" db="EMBL/GenBank/DDBJ databases">
        <title>Whole genome shotgun sequence of Phytohabitans houttuyneae NBRC 108639.</title>
        <authorList>
            <person name="Komaki H."/>
            <person name="Tamura T."/>
        </authorList>
    </citation>
    <scope>NUCLEOTIDE SEQUENCE [LARGE SCALE GENOMIC DNA]</scope>
    <source>
        <strain evidence="1 2">NBRC 108639</strain>
    </source>
</reference>
<dbReference type="AlphaFoldDB" id="A0A6V8KA75"/>
<dbReference type="EMBL" id="BLPF01000002">
    <property type="protein sequence ID" value="GFJ82132.1"/>
    <property type="molecule type" value="Genomic_DNA"/>
</dbReference>